<gene>
    <name evidence="3" type="ORF">IAB71_11140</name>
</gene>
<dbReference type="Proteomes" id="UP000824169">
    <property type="component" value="Unassembled WGS sequence"/>
</dbReference>
<evidence type="ECO:0000259" key="2">
    <source>
        <dbReference type="Pfam" id="PF04961"/>
    </source>
</evidence>
<evidence type="ECO:0000256" key="1">
    <source>
        <dbReference type="SAM" id="Coils"/>
    </source>
</evidence>
<dbReference type="EMBL" id="DVOO01000033">
    <property type="protein sequence ID" value="HIV26314.1"/>
    <property type="molecule type" value="Genomic_DNA"/>
</dbReference>
<evidence type="ECO:0000313" key="3">
    <source>
        <dbReference type="EMBL" id="HIV26314.1"/>
    </source>
</evidence>
<dbReference type="Gene3D" id="1.20.120.680">
    <property type="entry name" value="Formiminotetrahydrofolate cyclodeaminase monomer, up-and-down helical bundle"/>
    <property type="match status" value="1"/>
</dbReference>
<reference evidence="3" key="1">
    <citation type="submission" date="2020-10" db="EMBL/GenBank/DDBJ databases">
        <authorList>
            <person name="Gilroy R."/>
        </authorList>
    </citation>
    <scope>NUCLEOTIDE SEQUENCE</scope>
    <source>
        <strain evidence="3">CHK188-20938</strain>
    </source>
</reference>
<comment type="caution">
    <text evidence="3">The sequence shown here is derived from an EMBL/GenBank/DDBJ whole genome shotgun (WGS) entry which is preliminary data.</text>
</comment>
<dbReference type="GO" id="GO:0003824">
    <property type="term" value="F:catalytic activity"/>
    <property type="evidence" value="ECO:0007669"/>
    <property type="project" value="InterPro"/>
</dbReference>
<feature type="domain" description="Cyclodeaminase/cyclohydrolase" evidence="2">
    <location>
        <begin position="8"/>
        <end position="187"/>
    </location>
</feature>
<dbReference type="AlphaFoldDB" id="A0A9D1P5Z7"/>
<dbReference type="Pfam" id="PF04961">
    <property type="entry name" value="FTCD_C"/>
    <property type="match status" value="1"/>
</dbReference>
<accession>A0A9D1P5Z7</accession>
<feature type="coiled-coil region" evidence="1">
    <location>
        <begin position="45"/>
        <end position="72"/>
    </location>
</feature>
<proteinExistence type="predicted"/>
<sequence length="209" mass="22390">MGYATKGCDEFVEVLSSKAPVPGGGGASALVGAVGAALCNMVGNLTVGKKKYAEVEEELRGLMEQVTDIQNRFLQLIDEDAEGFAPLAKAYGLPSGTEEEKAEKTRVMEQCLVEACRVPMEIMENCCRAIGLVKIFAAKGSVLAVSDAGVAAECCRAALKGASLNVYINTKSMKNREYAEELNQKCDEMISVYGAEAEDLFEDVLKKLK</sequence>
<organism evidence="3 4">
    <name type="scientific">Candidatus Scatomonas pullistercoris</name>
    <dbReference type="NCBI Taxonomy" id="2840920"/>
    <lineage>
        <taxon>Bacteria</taxon>
        <taxon>Bacillati</taxon>
        <taxon>Bacillota</taxon>
        <taxon>Clostridia</taxon>
        <taxon>Lachnospirales</taxon>
        <taxon>Lachnospiraceae</taxon>
        <taxon>Lachnospiraceae incertae sedis</taxon>
        <taxon>Candidatus Scatomonas</taxon>
    </lineage>
</organism>
<dbReference type="SUPFAM" id="SSF101262">
    <property type="entry name" value="Methenyltetrahydrofolate cyclohydrolase-like"/>
    <property type="match status" value="1"/>
</dbReference>
<keyword evidence="1" id="KW-0175">Coiled coil</keyword>
<reference evidence="3" key="2">
    <citation type="journal article" date="2021" name="PeerJ">
        <title>Extensive microbial diversity within the chicken gut microbiome revealed by metagenomics and culture.</title>
        <authorList>
            <person name="Gilroy R."/>
            <person name="Ravi A."/>
            <person name="Getino M."/>
            <person name="Pursley I."/>
            <person name="Horton D.L."/>
            <person name="Alikhan N.F."/>
            <person name="Baker D."/>
            <person name="Gharbi K."/>
            <person name="Hall N."/>
            <person name="Watson M."/>
            <person name="Adriaenssens E.M."/>
            <person name="Foster-Nyarko E."/>
            <person name="Jarju S."/>
            <person name="Secka A."/>
            <person name="Antonio M."/>
            <person name="Oren A."/>
            <person name="Chaudhuri R.R."/>
            <person name="La Ragione R."/>
            <person name="Hildebrand F."/>
            <person name="Pallen M.J."/>
        </authorList>
    </citation>
    <scope>NUCLEOTIDE SEQUENCE</scope>
    <source>
        <strain evidence="3">CHK188-20938</strain>
    </source>
</reference>
<evidence type="ECO:0000313" key="4">
    <source>
        <dbReference type="Proteomes" id="UP000824169"/>
    </source>
</evidence>
<protein>
    <submittedName>
        <fullName evidence="3">Cyclodeaminase/cyclohydrolase family protein</fullName>
    </submittedName>
</protein>
<dbReference type="InterPro" id="IPR036178">
    <property type="entry name" value="Formintransfe-cycloase-like_sf"/>
</dbReference>
<dbReference type="InterPro" id="IPR007044">
    <property type="entry name" value="Cyclodeamin/CycHdrlase"/>
</dbReference>
<name>A0A9D1P5Z7_9FIRM</name>